<dbReference type="RefSeq" id="XP_029236921.1">
    <property type="nucleotide sequence ID" value="XM_029383208.1"/>
</dbReference>
<name>A0A422NAF0_TRYRA</name>
<evidence type="ECO:0000313" key="3">
    <source>
        <dbReference type="Proteomes" id="UP000283634"/>
    </source>
</evidence>
<sequence>MRCWSPSTSTWRRTRNAPRREKLSTPRCNTLPFNWSSAKMAETGNAAEVGGPSHPRDGNHVAAHAACQGYCGAQETAPAVCPAQAGAFCAADVGHAAGATAFQHRNVGEPSADARGRRH</sequence>
<dbReference type="EMBL" id="MKGL01000231">
    <property type="protein sequence ID" value="RNF02454.1"/>
    <property type="molecule type" value="Genomic_DNA"/>
</dbReference>
<dbReference type="Proteomes" id="UP000283634">
    <property type="component" value="Unassembled WGS sequence"/>
</dbReference>
<evidence type="ECO:0000256" key="1">
    <source>
        <dbReference type="SAM" id="MobiDB-lite"/>
    </source>
</evidence>
<proteinExistence type="predicted"/>
<reference evidence="2 3" key="1">
    <citation type="journal article" date="2018" name="BMC Genomics">
        <title>Genomic comparison of Trypanosoma conorhini and Trypanosoma rangeli to Trypanosoma cruzi strains of high and low virulence.</title>
        <authorList>
            <person name="Bradwell K.R."/>
            <person name="Koparde V.N."/>
            <person name="Matveyev A.V."/>
            <person name="Serrano M.G."/>
            <person name="Alves J.M."/>
            <person name="Parikh H."/>
            <person name="Huang B."/>
            <person name="Lee V."/>
            <person name="Espinosa-Alvarez O."/>
            <person name="Ortiz P.A."/>
            <person name="Costa-Martins A.G."/>
            <person name="Teixeira M.M."/>
            <person name="Buck G.A."/>
        </authorList>
    </citation>
    <scope>NUCLEOTIDE SEQUENCE [LARGE SCALE GENOMIC DNA]</scope>
    <source>
        <strain evidence="2 3">AM80</strain>
    </source>
</reference>
<protein>
    <submittedName>
        <fullName evidence="2">Uncharacterized protein</fullName>
    </submittedName>
</protein>
<organism evidence="2 3">
    <name type="scientific">Trypanosoma rangeli</name>
    <dbReference type="NCBI Taxonomy" id="5698"/>
    <lineage>
        <taxon>Eukaryota</taxon>
        <taxon>Discoba</taxon>
        <taxon>Euglenozoa</taxon>
        <taxon>Kinetoplastea</taxon>
        <taxon>Metakinetoplastina</taxon>
        <taxon>Trypanosomatida</taxon>
        <taxon>Trypanosomatidae</taxon>
        <taxon>Trypanosoma</taxon>
        <taxon>Herpetosoma</taxon>
    </lineage>
</organism>
<gene>
    <name evidence="2" type="ORF">TraAM80_06360</name>
</gene>
<dbReference type="GeneID" id="40330293"/>
<feature type="region of interest" description="Disordered" evidence="1">
    <location>
        <begin position="1"/>
        <end position="29"/>
    </location>
</feature>
<comment type="caution">
    <text evidence="2">The sequence shown here is derived from an EMBL/GenBank/DDBJ whole genome shotgun (WGS) entry which is preliminary data.</text>
</comment>
<keyword evidence="3" id="KW-1185">Reference proteome</keyword>
<dbReference type="AlphaFoldDB" id="A0A422NAF0"/>
<accession>A0A422NAF0</accession>
<evidence type="ECO:0000313" key="2">
    <source>
        <dbReference type="EMBL" id="RNF02454.1"/>
    </source>
</evidence>
<feature type="compositionally biased region" description="Polar residues" evidence="1">
    <location>
        <begin position="1"/>
        <end position="11"/>
    </location>
</feature>